<reference evidence="14" key="1">
    <citation type="submission" date="2025-08" db="UniProtKB">
        <authorList>
            <consortium name="RefSeq"/>
        </authorList>
    </citation>
    <scope>IDENTIFICATION</scope>
    <source>
        <tissue evidence="14">Gonad</tissue>
    </source>
</reference>
<dbReference type="PROSITE" id="PS51864">
    <property type="entry name" value="ASTACIN"/>
    <property type="match status" value="1"/>
</dbReference>
<dbReference type="CDD" id="cd10909">
    <property type="entry name" value="ChtBD1_GH18_2"/>
    <property type="match status" value="1"/>
</dbReference>
<dbReference type="GO" id="GO:0006508">
    <property type="term" value="P:proteolysis"/>
    <property type="evidence" value="ECO:0007669"/>
    <property type="project" value="UniProtKB-KW"/>
</dbReference>
<evidence type="ECO:0000256" key="7">
    <source>
        <dbReference type="ARBA" id="ARBA00023145"/>
    </source>
</evidence>
<evidence type="ECO:0000256" key="8">
    <source>
        <dbReference type="ARBA" id="ARBA00023157"/>
    </source>
</evidence>
<dbReference type="FunFam" id="3.40.390.10:FF:000015">
    <property type="entry name" value="Meprin A subunit"/>
    <property type="match status" value="1"/>
</dbReference>
<sequence>MAALCTSGFSRWMVLVLIATTAKEVAGKGLHLFEADIKYHGPPNSRNALKDPALLWDYKEIPYVIRQGDYSASEVSLIRSAMEEFHQHTCVRFVQRNSEKDYLHIQRLKGCWSFIGQRHEGAQNVSIGKNESLRTTCVQNGVIVHELMHAVGFWHEHSRPDRDTWVEILWNNIIKDEKHNFNKRTEDESSTLDLPYDYGSVMHYGNTLFSVNGQPTIRALFPFTGTMGQRDGMSAGDIEKINTLYNCDTQKWRTDGRCGSLFPAPGATPGECNPHGQFPCCSANGYCGSGTDFCDCPGCVDFTSELGCPTVVLYGSHTVQSSRMTSYTMTGDTHEGRPVYYSSVVCNYLYYTGDSILEWRVGSQVGNRDVRVRDSHLYADEITGTFLLWNGQEWVENPDVKIACSDDVPAGVVVPQSVGCATICTRVSLQGDANVRHPSITTYTRTDQTSGGRPVYVSDTDSQFFLFFVEDYKLWLVGPTIGRDFGNAHVKDSATTPDQIRSQWQLWDDSQWQFIPSVHASCVICQDPLGVESGAIPDASITASSNAIFRPSYYGRLRQLVVGTAGVDQLILYVTSIFICGQADRTLEQCRKKKKLQL</sequence>
<keyword evidence="9" id="KW-0325">Glycoprotein</keyword>
<organism evidence="13 14">
    <name type="scientific">Branchiostoma belcheri</name>
    <name type="common">Amphioxus</name>
    <dbReference type="NCBI Taxonomy" id="7741"/>
    <lineage>
        <taxon>Eukaryota</taxon>
        <taxon>Metazoa</taxon>
        <taxon>Chordata</taxon>
        <taxon>Cephalochordata</taxon>
        <taxon>Leptocardii</taxon>
        <taxon>Amphioxiformes</taxon>
        <taxon>Branchiostomatidae</taxon>
        <taxon>Branchiostoma</taxon>
    </lineage>
</organism>
<dbReference type="Gene3D" id="3.40.390.10">
    <property type="entry name" value="Collagenase (Catalytic Domain)"/>
    <property type="match status" value="1"/>
</dbReference>
<evidence type="ECO:0000256" key="2">
    <source>
        <dbReference type="ARBA" id="ARBA00022723"/>
    </source>
</evidence>
<dbReference type="SUPFAM" id="SSF55486">
    <property type="entry name" value="Metalloproteases ('zincins'), catalytic domain"/>
    <property type="match status" value="1"/>
</dbReference>
<protein>
    <recommendedName>
        <fullName evidence="11">Metalloendopeptidase</fullName>
        <ecNumber evidence="11">3.4.24.-</ecNumber>
    </recommendedName>
</protein>
<keyword evidence="2 10" id="KW-0479">Metal-binding</keyword>
<keyword evidence="3 11" id="KW-0732">Signal</keyword>
<dbReference type="InterPro" id="IPR006026">
    <property type="entry name" value="Peptidase_Metallo"/>
</dbReference>
<dbReference type="SMART" id="SM00235">
    <property type="entry name" value="ZnMc"/>
    <property type="match status" value="1"/>
</dbReference>
<dbReference type="Pfam" id="PF01400">
    <property type="entry name" value="Astacin"/>
    <property type="match status" value="1"/>
</dbReference>
<evidence type="ECO:0000259" key="12">
    <source>
        <dbReference type="PROSITE" id="PS51864"/>
    </source>
</evidence>
<dbReference type="Proteomes" id="UP000515135">
    <property type="component" value="Unplaced"/>
</dbReference>
<dbReference type="Gene3D" id="2.60.120.260">
    <property type="entry name" value="Galactose-binding domain-like"/>
    <property type="match status" value="1"/>
</dbReference>
<keyword evidence="6 10" id="KW-0482">Metalloprotease</keyword>
<evidence type="ECO:0000256" key="11">
    <source>
        <dbReference type="RuleBase" id="RU361183"/>
    </source>
</evidence>
<dbReference type="InterPro" id="IPR034035">
    <property type="entry name" value="Astacin-like_dom"/>
</dbReference>
<dbReference type="InterPro" id="IPR001506">
    <property type="entry name" value="Peptidase_M12A"/>
</dbReference>
<keyword evidence="7" id="KW-0865">Zymogen</keyword>
<keyword evidence="8" id="KW-1015">Disulfide bond</keyword>
<accession>A0A6P4ZFF2</accession>
<dbReference type="PRINTS" id="PR00480">
    <property type="entry name" value="ASTACIN"/>
</dbReference>
<gene>
    <name evidence="14" type="primary">LOC109478390</name>
</gene>
<feature type="binding site" evidence="10">
    <location>
        <position position="145"/>
    </location>
    <ligand>
        <name>Zn(2+)</name>
        <dbReference type="ChEBI" id="CHEBI:29105"/>
        <note>catalytic</note>
    </ligand>
</feature>
<evidence type="ECO:0000256" key="5">
    <source>
        <dbReference type="ARBA" id="ARBA00022833"/>
    </source>
</evidence>
<comment type="cofactor">
    <cofactor evidence="10 11">
        <name>Zn(2+)</name>
        <dbReference type="ChEBI" id="CHEBI:29105"/>
    </cofactor>
    <text evidence="10 11">Binds 1 zinc ion per subunit.</text>
</comment>
<dbReference type="RefSeq" id="XP_019635478.1">
    <property type="nucleotide sequence ID" value="XM_019779919.1"/>
</dbReference>
<evidence type="ECO:0000256" key="1">
    <source>
        <dbReference type="ARBA" id="ARBA00022670"/>
    </source>
</evidence>
<evidence type="ECO:0000256" key="4">
    <source>
        <dbReference type="ARBA" id="ARBA00022801"/>
    </source>
</evidence>
<evidence type="ECO:0000256" key="6">
    <source>
        <dbReference type="ARBA" id="ARBA00023049"/>
    </source>
</evidence>
<name>A0A6P4ZFF2_BRABE</name>
<feature type="binding site" evidence="10">
    <location>
        <position position="149"/>
    </location>
    <ligand>
        <name>Zn(2+)</name>
        <dbReference type="ChEBI" id="CHEBI:29105"/>
        <note>catalytic</note>
    </ligand>
</feature>
<dbReference type="GO" id="GO:0004222">
    <property type="term" value="F:metalloendopeptidase activity"/>
    <property type="evidence" value="ECO:0007669"/>
    <property type="project" value="UniProtKB-UniRule"/>
</dbReference>
<evidence type="ECO:0000256" key="3">
    <source>
        <dbReference type="ARBA" id="ARBA00022729"/>
    </source>
</evidence>
<keyword evidence="5 10" id="KW-0862">Zinc</keyword>
<keyword evidence="1 10" id="KW-0645">Protease</keyword>
<feature type="signal peptide" evidence="11">
    <location>
        <begin position="1"/>
        <end position="27"/>
    </location>
</feature>
<comment type="caution">
    <text evidence="10">Lacks conserved residue(s) required for the propagation of feature annotation.</text>
</comment>
<feature type="chain" id="PRO_5028511496" description="Metalloendopeptidase" evidence="11">
    <location>
        <begin position="28"/>
        <end position="598"/>
    </location>
</feature>
<evidence type="ECO:0000256" key="10">
    <source>
        <dbReference type="PROSITE-ProRule" id="PRU01211"/>
    </source>
</evidence>
<feature type="binding site" evidence="10">
    <location>
        <position position="155"/>
    </location>
    <ligand>
        <name>Zn(2+)</name>
        <dbReference type="ChEBI" id="CHEBI:29105"/>
        <note>catalytic</note>
    </ligand>
</feature>
<feature type="active site" evidence="10">
    <location>
        <position position="146"/>
    </location>
</feature>
<dbReference type="GeneID" id="109478390"/>
<dbReference type="OrthoDB" id="291007at2759"/>
<evidence type="ECO:0000313" key="14">
    <source>
        <dbReference type="RefSeq" id="XP_019635478.1"/>
    </source>
</evidence>
<evidence type="ECO:0000313" key="13">
    <source>
        <dbReference type="Proteomes" id="UP000515135"/>
    </source>
</evidence>
<dbReference type="PANTHER" id="PTHR10127:SF883">
    <property type="entry name" value="ZINC METALLOPROTEINASE NAS-8"/>
    <property type="match status" value="1"/>
</dbReference>
<dbReference type="PANTHER" id="PTHR10127">
    <property type="entry name" value="DISCOIDIN, CUB, EGF, LAMININ , AND ZINC METALLOPROTEASE DOMAIN CONTAINING"/>
    <property type="match status" value="1"/>
</dbReference>
<dbReference type="CDD" id="cd04280">
    <property type="entry name" value="ZnMc_astacin_like"/>
    <property type="match status" value="1"/>
</dbReference>
<dbReference type="AlphaFoldDB" id="A0A6P4ZFF2"/>
<dbReference type="EC" id="3.4.24.-" evidence="11"/>
<keyword evidence="4 10" id="KW-0378">Hydrolase</keyword>
<feature type="domain" description="Peptidase M12A" evidence="12">
    <location>
        <begin position="47"/>
        <end position="248"/>
    </location>
</feature>
<dbReference type="GO" id="GO:0008270">
    <property type="term" value="F:zinc ion binding"/>
    <property type="evidence" value="ECO:0007669"/>
    <property type="project" value="UniProtKB-UniRule"/>
</dbReference>
<evidence type="ECO:0000256" key="9">
    <source>
        <dbReference type="ARBA" id="ARBA00023180"/>
    </source>
</evidence>
<dbReference type="InterPro" id="IPR024079">
    <property type="entry name" value="MetalloPept_cat_dom_sf"/>
</dbReference>
<keyword evidence="13" id="KW-1185">Reference proteome</keyword>
<dbReference type="KEGG" id="bbel:109478390"/>
<proteinExistence type="predicted"/>